<evidence type="ECO:0008006" key="3">
    <source>
        <dbReference type="Google" id="ProtNLM"/>
    </source>
</evidence>
<accession>A0A0N0I9J9</accession>
<dbReference type="Gene3D" id="1.10.3190.10">
    <property type="entry name" value="yfbu gene product, domain 2"/>
    <property type="match status" value="1"/>
</dbReference>
<organism evidence="1 2">
    <name type="scientific">Moellerella wisconsensis ATCC 35017</name>
    <dbReference type="NCBI Taxonomy" id="1354267"/>
    <lineage>
        <taxon>Bacteria</taxon>
        <taxon>Pseudomonadati</taxon>
        <taxon>Pseudomonadota</taxon>
        <taxon>Gammaproteobacteria</taxon>
        <taxon>Enterobacterales</taxon>
        <taxon>Morganellaceae</taxon>
        <taxon>Moellerella</taxon>
    </lineage>
</organism>
<gene>
    <name evidence="1" type="ORF">M992_2238</name>
</gene>
<dbReference type="EMBL" id="LGAA01000022">
    <property type="protein sequence ID" value="KPD02243.1"/>
    <property type="molecule type" value="Genomic_DNA"/>
</dbReference>
<evidence type="ECO:0000313" key="1">
    <source>
        <dbReference type="EMBL" id="KPD02243.1"/>
    </source>
</evidence>
<sequence length="183" mass="21286">MKLTPIEKLQLLMLCDIYKQSNIQGNFNPQLIEDAIRSGNSWVIEENYASLINQPDIDDNKVALVFQILAMYRTIKSSYDKLSEADKQRLSEKLQPFGREKDLQFCGFDANLEADYFSIANMLKKSKRFIEITGLDSDSHTLMLPTYQKMLTVYTPLFNTRHMAEKLSVDDLIRIFSIRYESH</sequence>
<name>A0A0N0I9J9_9GAMM</name>
<keyword evidence="2" id="KW-1185">Reference proteome</keyword>
<dbReference type="SUPFAM" id="SSF116960">
    <property type="entry name" value="YfbU-like"/>
    <property type="match status" value="1"/>
</dbReference>
<dbReference type="InterPro" id="IPR005587">
    <property type="entry name" value="UPF0304_YfbU"/>
</dbReference>
<evidence type="ECO:0000313" key="2">
    <source>
        <dbReference type="Proteomes" id="UP000053226"/>
    </source>
</evidence>
<dbReference type="RefSeq" id="WP_053908673.1">
    <property type="nucleotide sequence ID" value="NZ_CAWMUS010000022.1"/>
</dbReference>
<dbReference type="AlphaFoldDB" id="A0A0N0I9J9"/>
<dbReference type="Pfam" id="PF03887">
    <property type="entry name" value="YfbU"/>
    <property type="match status" value="1"/>
</dbReference>
<proteinExistence type="predicted"/>
<dbReference type="OrthoDB" id="7595565at2"/>
<dbReference type="Proteomes" id="UP000053226">
    <property type="component" value="Unassembled WGS sequence"/>
</dbReference>
<reference evidence="1 2" key="1">
    <citation type="submission" date="2015-07" db="EMBL/GenBank/DDBJ databases">
        <title>ATOL: Assembling a taxonomically balanced genome-scale reconstruction of the evolutionary history of the Enterobacteriaceae.</title>
        <authorList>
            <person name="Plunkett G.III."/>
            <person name="Neeno-Eckwall E.C."/>
            <person name="Glasner J.D."/>
            <person name="Perna N.T."/>
        </authorList>
    </citation>
    <scope>NUCLEOTIDE SEQUENCE [LARGE SCALE GENOMIC DNA]</scope>
    <source>
        <strain evidence="1 2">ATCC 35017</strain>
    </source>
</reference>
<dbReference type="InterPro" id="IPR023146">
    <property type="entry name" value="YfbU_alpha-helical_sf"/>
</dbReference>
<comment type="caution">
    <text evidence="1">The sequence shown here is derived from an EMBL/GenBank/DDBJ whole genome shotgun (WGS) entry which is preliminary data.</text>
</comment>
<protein>
    <recommendedName>
        <fullName evidence="3">YfbU family protein</fullName>
    </recommendedName>
</protein>